<dbReference type="SUPFAM" id="SSF55658">
    <property type="entry name" value="L9 N-domain-like"/>
    <property type="match status" value="1"/>
</dbReference>
<dbReference type="EMBL" id="JAATIQ010000335">
    <property type="protein sequence ID" value="KAF4361104.1"/>
    <property type="molecule type" value="Genomic_DNA"/>
</dbReference>
<dbReference type="FunFam" id="3.30.420.10:FF:000076">
    <property type="entry name" value="RBR-type E3 ubiquitin transferase"/>
    <property type="match status" value="1"/>
</dbReference>
<dbReference type="InterPro" id="IPR009027">
    <property type="entry name" value="Ribosomal_bL9/RNase_H1_N"/>
</dbReference>
<dbReference type="GO" id="GO:0003676">
    <property type="term" value="F:nucleic acid binding"/>
    <property type="evidence" value="ECO:0007669"/>
    <property type="project" value="InterPro"/>
</dbReference>
<keyword evidence="6" id="KW-1185">Reference proteome</keyword>
<feature type="region of interest" description="Disordered" evidence="1">
    <location>
        <begin position="72"/>
        <end position="98"/>
    </location>
</feature>
<dbReference type="Proteomes" id="UP000583929">
    <property type="component" value="Unassembled WGS sequence"/>
</dbReference>
<dbReference type="InterPro" id="IPR011320">
    <property type="entry name" value="RNase_H1_N"/>
</dbReference>
<dbReference type="Pfam" id="PF13456">
    <property type="entry name" value="RVT_3"/>
    <property type="match status" value="1"/>
</dbReference>
<dbReference type="InterPro" id="IPR036397">
    <property type="entry name" value="RNaseH_sf"/>
</dbReference>
<dbReference type="PANTHER" id="PTHR46387">
    <property type="entry name" value="POLYNUCLEOTIDYL TRANSFERASE, RIBONUCLEASE H-LIKE SUPERFAMILY PROTEIN"/>
    <property type="match status" value="1"/>
</dbReference>
<dbReference type="SUPFAM" id="SSF53098">
    <property type="entry name" value="Ribonuclease H-like"/>
    <property type="match status" value="1"/>
</dbReference>
<protein>
    <recommendedName>
        <fullName evidence="2">RNase H type-1 domain-containing protein</fullName>
    </recommendedName>
</protein>
<evidence type="ECO:0000256" key="1">
    <source>
        <dbReference type="SAM" id="MobiDB-lite"/>
    </source>
</evidence>
<name>A0A7J6ERN9_CANSA</name>
<evidence type="ECO:0000313" key="6">
    <source>
        <dbReference type="Proteomes" id="UP000583929"/>
    </source>
</evidence>
<evidence type="ECO:0000259" key="2">
    <source>
        <dbReference type="PROSITE" id="PS50879"/>
    </source>
</evidence>
<dbReference type="Gene3D" id="3.40.970.10">
    <property type="entry name" value="Ribonuclease H1, N-terminal domain"/>
    <property type="match status" value="1"/>
</dbReference>
<evidence type="ECO:0000313" key="3">
    <source>
        <dbReference type="EMBL" id="KAF4361104.1"/>
    </source>
</evidence>
<dbReference type="EMBL" id="JAATIP010000035">
    <property type="protein sequence ID" value="KAF4388207.1"/>
    <property type="molecule type" value="Genomic_DNA"/>
</dbReference>
<dbReference type="AlphaFoldDB" id="A0A7J6ERN9"/>
<dbReference type="PROSITE" id="PS50879">
    <property type="entry name" value="RNASE_H_1"/>
    <property type="match status" value="1"/>
</dbReference>
<feature type="region of interest" description="Disordered" evidence="1">
    <location>
        <begin position="186"/>
        <end position="232"/>
    </location>
</feature>
<evidence type="ECO:0000313" key="4">
    <source>
        <dbReference type="EMBL" id="KAF4388207.1"/>
    </source>
</evidence>
<reference evidence="5 6" key="1">
    <citation type="journal article" date="2020" name="bioRxiv">
        <title>Sequence and annotation of 42 cannabis genomes reveals extensive copy number variation in cannabinoid synthesis and pathogen resistance genes.</title>
        <authorList>
            <person name="Mckernan K.J."/>
            <person name="Helbert Y."/>
            <person name="Kane L.T."/>
            <person name="Ebling H."/>
            <person name="Zhang L."/>
            <person name="Liu B."/>
            <person name="Eaton Z."/>
            <person name="Mclaughlin S."/>
            <person name="Kingan S."/>
            <person name="Baybayan P."/>
            <person name="Concepcion G."/>
            <person name="Jordan M."/>
            <person name="Riva A."/>
            <person name="Barbazuk W."/>
            <person name="Harkins T."/>
        </authorList>
    </citation>
    <scope>NUCLEOTIDE SEQUENCE [LARGE SCALE GENOMIC DNA]</scope>
    <source>
        <strain evidence="5 6">cv. Jamaican Lion 4</strain>
        <strain evidence="3">Father</strain>
        <strain evidence="4">Mother</strain>
        <tissue evidence="3">Leaf</tissue>
    </source>
</reference>
<organism evidence="3 6">
    <name type="scientific">Cannabis sativa</name>
    <name type="common">Hemp</name>
    <name type="synonym">Marijuana</name>
    <dbReference type="NCBI Taxonomy" id="3483"/>
    <lineage>
        <taxon>Eukaryota</taxon>
        <taxon>Viridiplantae</taxon>
        <taxon>Streptophyta</taxon>
        <taxon>Embryophyta</taxon>
        <taxon>Tracheophyta</taxon>
        <taxon>Spermatophyta</taxon>
        <taxon>Magnoliopsida</taxon>
        <taxon>eudicotyledons</taxon>
        <taxon>Gunneridae</taxon>
        <taxon>Pentapetalae</taxon>
        <taxon>rosids</taxon>
        <taxon>fabids</taxon>
        <taxon>Rosales</taxon>
        <taxon>Cannabaceae</taxon>
        <taxon>Cannabis</taxon>
    </lineage>
</organism>
<accession>A0A7J6ERN9</accession>
<dbReference type="Gene3D" id="3.30.420.10">
    <property type="entry name" value="Ribonuclease H-like superfamily/Ribonuclease H"/>
    <property type="match status" value="1"/>
</dbReference>
<proteinExistence type="predicted"/>
<dbReference type="Pfam" id="PF01693">
    <property type="entry name" value="Cauli_VI"/>
    <property type="match status" value="1"/>
</dbReference>
<gene>
    <name evidence="4" type="ORF">F8388_021037</name>
    <name evidence="3" type="ORF">G4B88_000405</name>
</gene>
<dbReference type="Proteomes" id="UP000525078">
    <property type="component" value="Unassembled WGS sequence"/>
</dbReference>
<evidence type="ECO:0000313" key="5">
    <source>
        <dbReference type="Proteomes" id="UP000525078"/>
    </source>
</evidence>
<feature type="domain" description="RNase H type-1" evidence="2">
    <location>
        <begin position="241"/>
        <end position="372"/>
    </location>
</feature>
<dbReference type="InterPro" id="IPR012337">
    <property type="entry name" value="RNaseH-like_sf"/>
</dbReference>
<sequence>MSCLSQFSSHIEAIFRISHFRARTCWCGAYASSSSSWSNRRVQYSYRITPPHVNLNSSLTSFGARFYSSKKATKSDSSSSSSGTETTPRRRKLKPEPAMDQEKDAFYVVRKGDVIGVYKNLNDCQAQVGSSICDPPVSVFKGYRLSNDTEEYLTSRGLKDALYTIRAEDMKDGIFGTLVQCPLQIPTPSLGETSTKDTSKKRSQLVEGSEDLETMGSTSIDPSRKHPKLDHSNVGKLSTVNCRSCILKFDGASKGNPGRAGAGAVLLSDDGSLICKLREGLGIATNNVAEYRAVLLGLRYAVKKGFNRISVQGDSKLVCMQVQGLWKAKNENMSILCDEVKKLKDRFDSFQIEHVLRGLNSEADAEANLAVDLADGQVQEECATSLK</sequence>
<dbReference type="CDD" id="cd09279">
    <property type="entry name" value="RNase_HI_like"/>
    <property type="match status" value="1"/>
</dbReference>
<dbReference type="InterPro" id="IPR002156">
    <property type="entry name" value="RNaseH_domain"/>
</dbReference>
<comment type="caution">
    <text evidence="3">The sequence shown here is derived from an EMBL/GenBank/DDBJ whole genome shotgun (WGS) entry which is preliminary data.</text>
</comment>
<dbReference type="PANTHER" id="PTHR46387:SF2">
    <property type="entry name" value="RIBONUCLEASE HI"/>
    <property type="match status" value="1"/>
</dbReference>
<dbReference type="GO" id="GO:0004523">
    <property type="term" value="F:RNA-DNA hybrid ribonuclease activity"/>
    <property type="evidence" value="ECO:0007669"/>
    <property type="project" value="InterPro"/>
</dbReference>
<dbReference type="InterPro" id="IPR037056">
    <property type="entry name" value="RNase_H1_N_sf"/>
</dbReference>